<feature type="compositionally biased region" description="Acidic residues" evidence="5">
    <location>
        <begin position="862"/>
        <end position="880"/>
    </location>
</feature>
<dbReference type="Pfam" id="PF04003">
    <property type="entry name" value="Utp12"/>
    <property type="match status" value="1"/>
</dbReference>
<name>A0A9W8AKR2_9FUNG</name>
<dbReference type="PROSITE" id="PS50082">
    <property type="entry name" value="WD_REPEATS_2"/>
    <property type="match status" value="4"/>
</dbReference>
<evidence type="ECO:0000256" key="5">
    <source>
        <dbReference type="SAM" id="MobiDB-lite"/>
    </source>
</evidence>
<evidence type="ECO:0000256" key="4">
    <source>
        <dbReference type="PROSITE-ProRule" id="PRU00221"/>
    </source>
</evidence>
<evidence type="ECO:0000256" key="3">
    <source>
        <dbReference type="ARBA" id="ARBA00022737"/>
    </source>
</evidence>
<evidence type="ECO:0000259" key="6">
    <source>
        <dbReference type="Pfam" id="PF04003"/>
    </source>
</evidence>
<protein>
    <submittedName>
        <fullName evidence="7">U3 snoRNP protein</fullName>
    </submittedName>
</protein>
<dbReference type="SMART" id="SM00320">
    <property type="entry name" value="WD40"/>
    <property type="match status" value="12"/>
</dbReference>
<feature type="repeat" description="WD" evidence="4">
    <location>
        <begin position="507"/>
        <end position="548"/>
    </location>
</feature>
<dbReference type="InterPro" id="IPR015943">
    <property type="entry name" value="WD40/YVTN_repeat-like_dom_sf"/>
</dbReference>
<dbReference type="OrthoDB" id="3142434at2759"/>
<reference evidence="7" key="1">
    <citation type="submission" date="2022-07" db="EMBL/GenBank/DDBJ databases">
        <title>Phylogenomic reconstructions and comparative analyses of Kickxellomycotina fungi.</title>
        <authorList>
            <person name="Reynolds N.K."/>
            <person name="Stajich J.E."/>
            <person name="Barry K."/>
            <person name="Grigoriev I.V."/>
            <person name="Crous P."/>
            <person name="Smith M.E."/>
        </authorList>
    </citation>
    <scope>NUCLEOTIDE SEQUENCE</scope>
    <source>
        <strain evidence="7">RSA 861</strain>
    </source>
</reference>
<feature type="repeat" description="WD" evidence="4">
    <location>
        <begin position="465"/>
        <end position="496"/>
    </location>
</feature>
<proteinExistence type="inferred from homology"/>
<dbReference type="AlphaFoldDB" id="A0A9W8AKR2"/>
<dbReference type="InterPro" id="IPR007148">
    <property type="entry name" value="SSU_processome_Utp12"/>
</dbReference>
<dbReference type="GO" id="GO:0000462">
    <property type="term" value="P:maturation of SSU-rRNA from tricistronic rRNA transcript (SSU-rRNA, 5.8S rRNA, LSU-rRNA)"/>
    <property type="evidence" value="ECO:0007669"/>
    <property type="project" value="TreeGrafter"/>
</dbReference>
<dbReference type="EMBL" id="JANBPT010000027">
    <property type="protein sequence ID" value="KAJ1929690.1"/>
    <property type="molecule type" value="Genomic_DNA"/>
</dbReference>
<keyword evidence="2 4" id="KW-0853">WD repeat</keyword>
<evidence type="ECO:0000256" key="2">
    <source>
        <dbReference type="ARBA" id="ARBA00022574"/>
    </source>
</evidence>
<evidence type="ECO:0000313" key="8">
    <source>
        <dbReference type="Proteomes" id="UP001150569"/>
    </source>
</evidence>
<sequence length="909" mass="100194">MKTNFKFSNLCGSVYKAGNIVFTPDGNSIASPVGNRISIFDLVNNRAETLPTQSAHDIEAMAISPNGLFIVAIDRGGMVNVINTVRKITIAKFGIQAGSTTMAFSPDSRLFAISSGSVVYVYSTPNLDRQRSKLETFAVTGPAKDDISHISWTSDSRGLLVSSRDRLVRLHVLPAKIQPRTYMQSYSLGGHQEAVVAAWLGPDDRYLYTVTRNRAFVVRRCVKPDTEDEMTASEFLTSEGQGLWEIVSQKALAKAQGGVTCAAFHAASQLLVLGFGNGSFGIWQMPDATPIHLLSVGSHPITTLTLNPTGEWIGVGSAALGQLLVWEWQSESYVLKQQGHSHDMSAVAYSPDGQYVATGDGQGRIKVWNTGSGYCFVTFTDHKGAIEALTFTKNGQVVVSASLDGTVRAFDLIRYRNFRTLVSPTPTQFGALAVDPSGEIVTASAKEDFTIFSWSLQTGKLLDTLAAHQAPVSQLAFHPEGNILASASWDKTVRLWYLLDRDRKVRCFEHSREVLSVAFRPDGEQLACSTLDGQINFWNVEYGTQTGSIEGRRDLVAGKAVDDLTSINNQHKTQAFTRIAYSADGTAILGGGRSNHICLYDTDTYILIRRFRITENLDYQGVKLRANYRQQSDGGPLALIDDQSDEEVDLHGLRVNRTSLPGVRKGDLSQRTTQPEIRTTDLAFSPTGRAWAAVCTDGLLLYSLDEAWIFDPFDLDTTVTPAAALAALRDTDYLMALIMALRLNEATLIAKIYDAIPSAHVPVLVPGFPGPYVGHMLNFIATQAERSPHLEFHLLWVAQLMKHHGDFIRRQSNRLQPTLRNIQKVLSRMQVELAKVCTENVHTIRYLKSLSRRTLEDAEKEGSEEEDEEESDDSEEDVDEESSHMSVDNEEEEEDLAVKASRSHTTAKA</sequence>
<feature type="repeat" description="WD" evidence="4">
    <location>
        <begin position="379"/>
        <end position="420"/>
    </location>
</feature>
<accession>A0A9W8AKR2</accession>
<feature type="domain" description="Small-subunit processome Utp12" evidence="6">
    <location>
        <begin position="744"/>
        <end position="849"/>
    </location>
</feature>
<gene>
    <name evidence="7" type="primary">PWP2_2</name>
    <name evidence="7" type="ORF">IWQ60_000964</name>
</gene>
<comment type="similarity">
    <text evidence="1">Belongs to the WD repeat PWP2 family.</text>
</comment>
<dbReference type="PROSITE" id="PS50294">
    <property type="entry name" value="WD_REPEATS_REGION"/>
    <property type="match status" value="4"/>
</dbReference>
<dbReference type="InterPro" id="IPR027145">
    <property type="entry name" value="PWP2"/>
</dbReference>
<dbReference type="PANTHER" id="PTHR19858">
    <property type="entry name" value="WD40 REPEAT PROTEIN"/>
    <property type="match status" value="1"/>
</dbReference>
<keyword evidence="8" id="KW-1185">Reference proteome</keyword>
<feature type="repeat" description="WD" evidence="4">
    <location>
        <begin position="337"/>
        <end position="378"/>
    </location>
</feature>
<dbReference type="InterPro" id="IPR001680">
    <property type="entry name" value="WD40_rpt"/>
</dbReference>
<dbReference type="Proteomes" id="UP001150569">
    <property type="component" value="Unassembled WGS sequence"/>
</dbReference>
<dbReference type="SUPFAM" id="SSF50978">
    <property type="entry name" value="WD40 repeat-like"/>
    <property type="match status" value="1"/>
</dbReference>
<feature type="region of interest" description="Disordered" evidence="5">
    <location>
        <begin position="854"/>
        <end position="909"/>
    </location>
</feature>
<dbReference type="CDD" id="cd00200">
    <property type="entry name" value="WD40"/>
    <property type="match status" value="1"/>
</dbReference>
<dbReference type="InterPro" id="IPR036322">
    <property type="entry name" value="WD40_repeat_dom_sf"/>
</dbReference>
<dbReference type="PANTHER" id="PTHR19858:SF0">
    <property type="entry name" value="PERIODIC TRYPTOPHAN PROTEIN 2 HOMOLOG"/>
    <property type="match status" value="1"/>
</dbReference>
<dbReference type="GO" id="GO:0000028">
    <property type="term" value="P:ribosomal small subunit assembly"/>
    <property type="evidence" value="ECO:0007669"/>
    <property type="project" value="TreeGrafter"/>
</dbReference>
<organism evidence="7 8">
    <name type="scientific">Tieghemiomyces parasiticus</name>
    <dbReference type="NCBI Taxonomy" id="78921"/>
    <lineage>
        <taxon>Eukaryota</taxon>
        <taxon>Fungi</taxon>
        <taxon>Fungi incertae sedis</taxon>
        <taxon>Zoopagomycota</taxon>
        <taxon>Kickxellomycotina</taxon>
        <taxon>Dimargaritomycetes</taxon>
        <taxon>Dimargaritales</taxon>
        <taxon>Dimargaritaceae</taxon>
        <taxon>Tieghemiomyces</taxon>
    </lineage>
</organism>
<dbReference type="GO" id="GO:0032040">
    <property type="term" value="C:small-subunit processome"/>
    <property type="evidence" value="ECO:0007669"/>
    <property type="project" value="TreeGrafter"/>
</dbReference>
<evidence type="ECO:0000313" key="7">
    <source>
        <dbReference type="EMBL" id="KAJ1929690.1"/>
    </source>
</evidence>
<dbReference type="SUPFAM" id="SSF82171">
    <property type="entry name" value="DPP6 N-terminal domain-like"/>
    <property type="match status" value="2"/>
</dbReference>
<dbReference type="Gene3D" id="2.130.10.10">
    <property type="entry name" value="YVTN repeat-like/Quinoprotein amine dehydrogenase"/>
    <property type="match status" value="4"/>
</dbReference>
<dbReference type="GO" id="GO:0034388">
    <property type="term" value="C:Pwp2p-containing subcomplex of 90S preribosome"/>
    <property type="evidence" value="ECO:0007669"/>
    <property type="project" value="TreeGrafter"/>
</dbReference>
<dbReference type="Pfam" id="PF00400">
    <property type="entry name" value="WD40"/>
    <property type="match status" value="4"/>
</dbReference>
<keyword evidence="3" id="KW-0677">Repeat</keyword>
<comment type="caution">
    <text evidence="7">The sequence shown here is derived from an EMBL/GenBank/DDBJ whole genome shotgun (WGS) entry which is preliminary data.</text>
</comment>
<evidence type="ECO:0000256" key="1">
    <source>
        <dbReference type="ARBA" id="ARBA00010226"/>
    </source>
</evidence>